<dbReference type="InterPro" id="IPR012337">
    <property type="entry name" value="RNaseH-like_sf"/>
</dbReference>
<keyword evidence="1 2" id="KW-0812">Transmembrane</keyword>
<accession>G7IXD5</accession>
<dbReference type="HOGENOM" id="CLU_2816224_0_0_1"/>
<evidence type="ECO:0000313" key="3">
    <source>
        <dbReference type="EnsemblPlants" id="AES69911"/>
    </source>
</evidence>
<proteinExistence type="predicted"/>
<dbReference type="AlphaFoldDB" id="G7IXD5"/>
<gene>
    <name evidence="2" type="ordered locus">MTR_3g039820</name>
</gene>
<evidence type="ECO:0000313" key="2">
    <source>
        <dbReference type="EMBL" id="AES69911.1"/>
    </source>
</evidence>
<feature type="transmembrane region" description="Helical" evidence="1">
    <location>
        <begin position="12"/>
        <end position="30"/>
    </location>
</feature>
<keyword evidence="1" id="KW-1133">Transmembrane helix</keyword>
<name>G7IXD5_MEDTR</name>
<dbReference type="Gene3D" id="3.30.420.10">
    <property type="entry name" value="Ribonuclease H-like superfamily/Ribonuclease H"/>
    <property type="match status" value="1"/>
</dbReference>
<dbReference type="GO" id="GO:0003676">
    <property type="term" value="F:nucleic acid binding"/>
    <property type="evidence" value="ECO:0007669"/>
    <property type="project" value="InterPro"/>
</dbReference>
<organism evidence="2 4">
    <name type="scientific">Medicago truncatula</name>
    <name type="common">Barrel medic</name>
    <name type="synonym">Medicago tribuloides</name>
    <dbReference type="NCBI Taxonomy" id="3880"/>
    <lineage>
        <taxon>Eukaryota</taxon>
        <taxon>Viridiplantae</taxon>
        <taxon>Streptophyta</taxon>
        <taxon>Embryophyta</taxon>
        <taxon>Tracheophyta</taxon>
        <taxon>Spermatophyta</taxon>
        <taxon>Magnoliopsida</taxon>
        <taxon>eudicotyledons</taxon>
        <taxon>Gunneridae</taxon>
        <taxon>Pentapetalae</taxon>
        <taxon>rosids</taxon>
        <taxon>fabids</taxon>
        <taxon>Fabales</taxon>
        <taxon>Fabaceae</taxon>
        <taxon>Papilionoideae</taxon>
        <taxon>50 kb inversion clade</taxon>
        <taxon>NPAAA clade</taxon>
        <taxon>Hologalegina</taxon>
        <taxon>IRL clade</taxon>
        <taxon>Trifolieae</taxon>
        <taxon>Medicago</taxon>
    </lineage>
</organism>
<keyword evidence="1" id="KW-0472">Membrane</keyword>
<reference evidence="3" key="3">
    <citation type="submission" date="2015-04" db="UniProtKB">
        <authorList>
            <consortium name="EnsemblPlants"/>
        </authorList>
    </citation>
    <scope>IDENTIFICATION</scope>
    <source>
        <strain evidence="3">cv. Jemalong A17</strain>
    </source>
</reference>
<dbReference type="EMBL" id="CM001219">
    <property type="protein sequence ID" value="AES69911.1"/>
    <property type="molecule type" value="Genomic_DNA"/>
</dbReference>
<dbReference type="EnsemblPlants" id="AES69911">
    <property type="protein sequence ID" value="AES69911"/>
    <property type="gene ID" value="MTR_3g039820"/>
</dbReference>
<dbReference type="InterPro" id="IPR036397">
    <property type="entry name" value="RNaseH_sf"/>
</dbReference>
<evidence type="ECO:0000313" key="4">
    <source>
        <dbReference type="Proteomes" id="UP000002051"/>
    </source>
</evidence>
<dbReference type="SUPFAM" id="SSF53098">
    <property type="entry name" value="Ribonuclease H-like"/>
    <property type="match status" value="1"/>
</dbReference>
<dbReference type="PaxDb" id="3880-AES69911"/>
<sequence length="67" mass="7932">MYIHVKENFLHCLYLLHVAILIFIVLGYYSSTIESFSKICLETPRQNGAVKRKNRTLKEMIRTMINE</sequence>
<protein>
    <submittedName>
        <fullName evidence="2">Transmembrane protein, putative</fullName>
    </submittedName>
</protein>
<evidence type="ECO:0000256" key="1">
    <source>
        <dbReference type="SAM" id="Phobius"/>
    </source>
</evidence>
<dbReference type="Proteomes" id="UP000002051">
    <property type="component" value="Chromosome 3"/>
</dbReference>
<reference evidence="2 4" key="1">
    <citation type="journal article" date="2011" name="Nature">
        <title>The Medicago genome provides insight into the evolution of rhizobial symbioses.</title>
        <authorList>
            <person name="Young N.D."/>
            <person name="Debelle F."/>
            <person name="Oldroyd G.E."/>
            <person name="Geurts R."/>
            <person name="Cannon S.B."/>
            <person name="Udvardi M.K."/>
            <person name="Benedito V.A."/>
            <person name="Mayer K.F."/>
            <person name="Gouzy J."/>
            <person name="Schoof H."/>
            <person name="Van de Peer Y."/>
            <person name="Proost S."/>
            <person name="Cook D.R."/>
            <person name="Meyers B.C."/>
            <person name="Spannagl M."/>
            <person name="Cheung F."/>
            <person name="De Mita S."/>
            <person name="Krishnakumar V."/>
            <person name="Gundlach H."/>
            <person name="Zhou S."/>
            <person name="Mudge J."/>
            <person name="Bharti A.K."/>
            <person name="Murray J.D."/>
            <person name="Naoumkina M.A."/>
            <person name="Rosen B."/>
            <person name="Silverstein K.A."/>
            <person name="Tang H."/>
            <person name="Rombauts S."/>
            <person name="Zhao P.X."/>
            <person name="Zhou P."/>
            <person name="Barbe V."/>
            <person name="Bardou P."/>
            <person name="Bechner M."/>
            <person name="Bellec A."/>
            <person name="Berger A."/>
            <person name="Berges H."/>
            <person name="Bidwell S."/>
            <person name="Bisseling T."/>
            <person name="Choisne N."/>
            <person name="Couloux A."/>
            <person name="Denny R."/>
            <person name="Deshpande S."/>
            <person name="Dai X."/>
            <person name="Doyle J.J."/>
            <person name="Dudez A.M."/>
            <person name="Farmer A.D."/>
            <person name="Fouteau S."/>
            <person name="Franken C."/>
            <person name="Gibelin C."/>
            <person name="Gish J."/>
            <person name="Goldstein S."/>
            <person name="Gonzalez A.J."/>
            <person name="Green P.J."/>
            <person name="Hallab A."/>
            <person name="Hartog M."/>
            <person name="Hua A."/>
            <person name="Humphray S.J."/>
            <person name="Jeong D.H."/>
            <person name="Jing Y."/>
            <person name="Jocker A."/>
            <person name="Kenton S.M."/>
            <person name="Kim D.J."/>
            <person name="Klee K."/>
            <person name="Lai H."/>
            <person name="Lang C."/>
            <person name="Lin S."/>
            <person name="Macmil S.L."/>
            <person name="Magdelenat G."/>
            <person name="Matthews L."/>
            <person name="McCorrison J."/>
            <person name="Monaghan E.L."/>
            <person name="Mun J.H."/>
            <person name="Najar F.Z."/>
            <person name="Nicholson C."/>
            <person name="Noirot C."/>
            <person name="O'Bleness M."/>
            <person name="Paule C.R."/>
            <person name="Poulain J."/>
            <person name="Prion F."/>
            <person name="Qin B."/>
            <person name="Qu C."/>
            <person name="Retzel E.F."/>
            <person name="Riddle C."/>
            <person name="Sallet E."/>
            <person name="Samain S."/>
            <person name="Samson N."/>
            <person name="Sanders I."/>
            <person name="Saurat O."/>
            <person name="Scarpelli C."/>
            <person name="Schiex T."/>
            <person name="Segurens B."/>
            <person name="Severin A.J."/>
            <person name="Sherrier D.J."/>
            <person name="Shi R."/>
            <person name="Sims S."/>
            <person name="Singer S.R."/>
            <person name="Sinharoy S."/>
            <person name="Sterck L."/>
            <person name="Viollet A."/>
            <person name="Wang B.B."/>
            <person name="Wang K."/>
            <person name="Wang M."/>
            <person name="Wang X."/>
            <person name="Warfsmann J."/>
            <person name="Weissenbach J."/>
            <person name="White D.D."/>
            <person name="White J.D."/>
            <person name="Wiley G.B."/>
            <person name="Wincker P."/>
            <person name="Xing Y."/>
            <person name="Yang L."/>
            <person name="Yao Z."/>
            <person name="Ying F."/>
            <person name="Zhai J."/>
            <person name="Zhou L."/>
            <person name="Zuber A."/>
            <person name="Denarie J."/>
            <person name="Dixon R.A."/>
            <person name="May G.D."/>
            <person name="Schwartz D.C."/>
            <person name="Rogers J."/>
            <person name="Quetier F."/>
            <person name="Town C.D."/>
            <person name="Roe B.A."/>
        </authorList>
    </citation>
    <scope>NUCLEOTIDE SEQUENCE [LARGE SCALE GENOMIC DNA]</scope>
    <source>
        <strain evidence="2">A17</strain>
        <strain evidence="3 4">cv. Jemalong A17</strain>
    </source>
</reference>
<keyword evidence="4" id="KW-1185">Reference proteome</keyword>
<reference evidence="2 4" key="2">
    <citation type="journal article" date="2014" name="BMC Genomics">
        <title>An improved genome release (version Mt4.0) for the model legume Medicago truncatula.</title>
        <authorList>
            <person name="Tang H."/>
            <person name="Krishnakumar V."/>
            <person name="Bidwell S."/>
            <person name="Rosen B."/>
            <person name="Chan A."/>
            <person name="Zhou S."/>
            <person name="Gentzbittel L."/>
            <person name="Childs K.L."/>
            <person name="Yandell M."/>
            <person name="Gundlach H."/>
            <person name="Mayer K.F."/>
            <person name="Schwartz D.C."/>
            <person name="Town C.D."/>
        </authorList>
    </citation>
    <scope>GENOME REANNOTATION</scope>
    <source>
        <strain evidence="3 4">cv. Jemalong A17</strain>
    </source>
</reference>